<evidence type="ECO:0000256" key="1">
    <source>
        <dbReference type="SAM" id="Phobius"/>
    </source>
</evidence>
<feature type="transmembrane region" description="Helical" evidence="1">
    <location>
        <begin position="33"/>
        <end position="51"/>
    </location>
</feature>
<keyword evidence="3" id="KW-1185">Reference proteome</keyword>
<name>A0A8D5AHQ6_9GAMM</name>
<gene>
    <name evidence="2" type="ORF">MoryE10_11320</name>
</gene>
<keyword evidence="1" id="KW-0472">Membrane</keyword>
<dbReference type="KEGG" id="moz:MoryE10_11320"/>
<keyword evidence="1" id="KW-0812">Transmembrane</keyword>
<dbReference type="Proteomes" id="UP000824988">
    <property type="component" value="Chromosome"/>
</dbReference>
<accession>A0A8D5AHQ6</accession>
<sequence length="220" mass="25430">MPRMRGYALMASDSLVLLKLTFSIDTLSFSLDASLAVVAVVAIVSGIFWWLNHHKLRRFKLVKVDIALGKIGKAELRPNIEDIQVAHKIWTELVTRKAAIPIDPDHDVIVEVYDSWYALFTKVRELVSSIPAELIKEEKSTKELVRIATSTLNNGLRPHLTRWQARFRGWYEANSDRLKELTPQELQKQYPEYLELITDMKQINQQMIIYAEELKRLIDG</sequence>
<reference evidence="2" key="1">
    <citation type="submission" date="2019-06" db="EMBL/GenBank/DDBJ databases">
        <title>Complete genome sequence of Methylogaea oryzae strain JCM16910.</title>
        <authorList>
            <person name="Asakawa S."/>
        </authorList>
    </citation>
    <scope>NUCLEOTIDE SEQUENCE</scope>
    <source>
        <strain evidence="2">E10</strain>
    </source>
</reference>
<dbReference type="AlphaFoldDB" id="A0A8D5AHQ6"/>
<dbReference type="EMBL" id="AP019782">
    <property type="protein sequence ID" value="BBL70526.1"/>
    <property type="molecule type" value="Genomic_DNA"/>
</dbReference>
<proteinExistence type="predicted"/>
<keyword evidence="1" id="KW-1133">Transmembrane helix</keyword>
<evidence type="ECO:0000313" key="3">
    <source>
        <dbReference type="Proteomes" id="UP000824988"/>
    </source>
</evidence>
<evidence type="ECO:0000313" key="2">
    <source>
        <dbReference type="EMBL" id="BBL70526.1"/>
    </source>
</evidence>
<organism evidence="2 3">
    <name type="scientific">Methylogaea oryzae</name>
    <dbReference type="NCBI Taxonomy" id="1295382"/>
    <lineage>
        <taxon>Bacteria</taxon>
        <taxon>Pseudomonadati</taxon>
        <taxon>Pseudomonadota</taxon>
        <taxon>Gammaproteobacteria</taxon>
        <taxon>Methylococcales</taxon>
        <taxon>Methylococcaceae</taxon>
        <taxon>Methylogaea</taxon>
    </lineage>
</organism>
<protein>
    <submittedName>
        <fullName evidence="2">Uncharacterized protein</fullName>
    </submittedName>
</protein>